<evidence type="ECO:0000259" key="2">
    <source>
        <dbReference type="PROSITE" id="PS51186"/>
    </source>
</evidence>
<dbReference type="InterPro" id="IPR000182">
    <property type="entry name" value="GNAT_dom"/>
</dbReference>
<comment type="caution">
    <text evidence="3">The sequence shown here is derived from an EMBL/GenBank/DDBJ whole genome shotgun (WGS) entry which is preliminary data.</text>
</comment>
<protein>
    <submittedName>
        <fullName evidence="3">N-acetyltransferase</fullName>
    </submittedName>
</protein>
<name>A0AAW2YHA2_9EUKA</name>
<evidence type="ECO:0000256" key="1">
    <source>
        <dbReference type="ARBA" id="ARBA00022679"/>
    </source>
</evidence>
<keyword evidence="1" id="KW-0808">Transferase</keyword>
<dbReference type="AlphaFoldDB" id="A0AAW2YHA2"/>
<dbReference type="InterPro" id="IPR016181">
    <property type="entry name" value="Acyl_CoA_acyltransferase"/>
</dbReference>
<dbReference type="PROSITE" id="PS51186">
    <property type="entry name" value="GNAT"/>
    <property type="match status" value="1"/>
</dbReference>
<feature type="domain" description="N-acetyltransferase" evidence="2">
    <location>
        <begin position="1"/>
        <end position="169"/>
    </location>
</feature>
<dbReference type="PANTHER" id="PTHR13947">
    <property type="entry name" value="GNAT FAMILY N-ACETYLTRANSFERASE"/>
    <property type="match status" value="1"/>
</dbReference>
<dbReference type="InterPro" id="IPR050769">
    <property type="entry name" value="NAT_camello-type"/>
</dbReference>
<sequence>MIVREFEEDDETRVKELFILGMNEHNINKQIHPVHFKEYIKMSLISDLSSVNENYFKETFGRVGGFWVAVDDFNIVQGMVGCQILSKDGCELRRMSVHSDYRGRGVGRDLLNTVISHAQSQGLSQISLSCWPHQHDAIAMYRKYGFQITSEQEVGSYGVKVVFMNKSLSDA</sequence>
<organism evidence="3 4">
    <name type="scientific">Acrasis kona</name>
    <dbReference type="NCBI Taxonomy" id="1008807"/>
    <lineage>
        <taxon>Eukaryota</taxon>
        <taxon>Discoba</taxon>
        <taxon>Heterolobosea</taxon>
        <taxon>Tetramitia</taxon>
        <taxon>Eutetramitia</taxon>
        <taxon>Acrasidae</taxon>
        <taxon>Acrasis</taxon>
    </lineage>
</organism>
<evidence type="ECO:0000313" key="4">
    <source>
        <dbReference type="Proteomes" id="UP001431209"/>
    </source>
</evidence>
<dbReference type="GO" id="GO:0008080">
    <property type="term" value="F:N-acetyltransferase activity"/>
    <property type="evidence" value="ECO:0007669"/>
    <property type="project" value="InterPro"/>
</dbReference>
<dbReference type="Pfam" id="PF00583">
    <property type="entry name" value="Acetyltransf_1"/>
    <property type="match status" value="1"/>
</dbReference>
<evidence type="ECO:0000313" key="3">
    <source>
        <dbReference type="EMBL" id="KAL0476771.1"/>
    </source>
</evidence>
<dbReference type="CDD" id="cd04301">
    <property type="entry name" value="NAT_SF"/>
    <property type="match status" value="1"/>
</dbReference>
<dbReference type="EMBL" id="JAOPGA020000092">
    <property type="protein sequence ID" value="KAL0476771.1"/>
    <property type="molecule type" value="Genomic_DNA"/>
</dbReference>
<dbReference type="Gene3D" id="3.40.630.30">
    <property type="match status" value="1"/>
</dbReference>
<dbReference type="SUPFAM" id="SSF55729">
    <property type="entry name" value="Acyl-CoA N-acyltransferases (Nat)"/>
    <property type="match status" value="1"/>
</dbReference>
<keyword evidence="4" id="KW-1185">Reference proteome</keyword>
<dbReference type="PANTHER" id="PTHR13947:SF37">
    <property type="entry name" value="LD18367P"/>
    <property type="match status" value="1"/>
</dbReference>
<reference evidence="3 4" key="1">
    <citation type="submission" date="2024-03" db="EMBL/GenBank/DDBJ databases">
        <title>The Acrasis kona genome and developmental transcriptomes reveal deep origins of eukaryotic multicellular pathways.</title>
        <authorList>
            <person name="Sheikh S."/>
            <person name="Fu C.-J."/>
            <person name="Brown M.W."/>
            <person name="Baldauf S.L."/>
        </authorList>
    </citation>
    <scope>NUCLEOTIDE SEQUENCE [LARGE SCALE GENOMIC DNA]</scope>
    <source>
        <strain evidence="3 4">ATCC MYA-3509</strain>
    </source>
</reference>
<dbReference type="Proteomes" id="UP001431209">
    <property type="component" value="Unassembled WGS sequence"/>
</dbReference>
<accession>A0AAW2YHA2</accession>
<gene>
    <name evidence="3" type="ORF">AKO1_002779</name>
</gene>
<proteinExistence type="predicted"/>